<gene>
    <name evidence="2" type="ORF">CLUG_02062</name>
</gene>
<dbReference type="AlphaFoldDB" id="C4Y1I0"/>
<reference evidence="2 3" key="1">
    <citation type="journal article" date="2009" name="Nature">
        <title>Evolution of pathogenicity and sexual reproduction in eight Candida genomes.</title>
        <authorList>
            <person name="Butler G."/>
            <person name="Rasmussen M.D."/>
            <person name="Lin M.F."/>
            <person name="Santos M.A."/>
            <person name="Sakthikumar S."/>
            <person name="Munro C.A."/>
            <person name="Rheinbay E."/>
            <person name="Grabherr M."/>
            <person name="Forche A."/>
            <person name="Reedy J.L."/>
            <person name="Agrafioti I."/>
            <person name="Arnaud M.B."/>
            <person name="Bates S."/>
            <person name="Brown A.J."/>
            <person name="Brunke S."/>
            <person name="Costanzo M.C."/>
            <person name="Fitzpatrick D.A."/>
            <person name="de Groot P.W."/>
            <person name="Harris D."/>
            <person name="Hoyer L.L."/>
            <person name="Hube B."/>
            <person name="Klis F.M."/>
            <person name="Kodira C."/>
            <person name="Lennard N."/>
            <person name="Logue M.E."/>
            <person name="Martin R."/>
            <person name="Neiman A.M."/>
            <person name="Nikolaou E."/>
            <person name="Quail M.A."/>
            <person name="Quinn J."/>
            <person name="Santos M.C."/>
            <person name="Schmitzberger F.F."/>
            <person name="Sherlock G."/>
            <person name="Shah P."/>
            <person name="Silverstein K.A."/>
            <person name="Skrzypek M.S."/>
            <person name="Soll D."/>
            <person name="Staggs R."/>
            <person name="Stansfield I."/>
            <person name="Stumpf M.P."/>
            <person name="Sudbery P.E."/>
            <person name="Srikantha T."/>
            <person name="Zeng Q."/>
            <person name="Berman J."/>
            <person name="Berriman M."/>
            <person name="Heitman J."/>
            <person name="Gow N.A."/>
            <person name="Lorenz M.C."/>
            <person name="Birren B.W."/>
            <person name="Kellis M."/>
            <person name="Cuomo C.A."/>
        </authorList>
    </citation>
    <scope>NUCLEOTIDE SEQUENCE [LARGE SCALE GENOMIC DNA]</scope>
    <source>
        <strain evidence="2 3">ATCC 42720</strain>
    </source>
</reference>
<sequence>MRLDSVTEHSVSHRMLGIGRKSEPGVAPSFLFPPGPVFNLVVSPVTLLQDLLWKSQGGLARVQVYRLEKGNRKTSAGAGFGDQHPVDRGSADSARNRLERSSHVDHKRARDVFHSDPSASEVSHLQRCVVGRSENVREKVQVPVWPAALSSGRCVFENMRLGTAESFCVRVRHDLHFASSVGLEKPVERRGLEPKRLGHKAAESRRKQRHLGDVVGHHGPEVGHESLVGPQVGALDSAVDRPVLGRRKLRGQVDLLAPVRLQACHLVGQAGIAQEVRRVDHFTSVLGALWKSEKRLGSLPDRLQVLCRRQVEVSQEKKADIDKRMAESGKKSFFCRWVLRKRKIELGNLSEGHE</sequence>
<accession>C4Y1I0</accession>
<organism evidence="2 3">
    <name type="scientific">Clavispora lusitaniae (strain ATCC 42720)</name>
    <name type="common">Yeast</name>
    <name type="synonym">Candida lusitaniae</name>
    <dbReference type="NCBI Taxonomy" id="306902"/>
    <lineage>
        <taxon>Eukaryota</taxon>
        <taxon>Fungi</taxon>
        <taxon>Dikarya</taxon>
        <taxon>Ascomycota</taxon>
        <taxon>Saccharomycotina</taxon>
        <taxon>Pichiomycetes</taxon>
        <taxon>Metschnikowiaceae</taxon>
        <taxon>Clavispora</taxon>
    </lineage>
</organism>
<feature type="compositionally biased region" description="Basic and acidic residues" evidence="1">
    <location>
        <begin position="84"/>
        <end position="114"/>
    </location>
</feature>
<evidence type="ECO:0000313" key="3">
    <source>
        <dbReference type="Proteomes" id="UP000007703"/>
    </source>
</evidence>
<name>C4Y1I0_CLAL4</name>
<dbReference type="HOGENOM" id="CLU_783042_0_0_1"/>
<dbReference type="VEuPathDB" id="FungiDB:CLUG_02062"/>
<dbReference type="InParanoid" id="C4Y1I0"/>
<feature type="region of interest" description="Disordered" evidence="1">
    <location>
        <begin position="73"/>
        <end position="118"/>
    </location>
</feature>
<protein>
    <submittedName>
        <fullName evidence="2">Uncharacterized protein</fullName>
    </submittedName>
</protein>
<evidence type="ECO:0000313" key="2">
    <source>
        <dbReference type="EMBL" id="EEQ37940.1"/>
    </source>
</evidence>
<dbReference type="KEGG" id="clu:CLUG_02062"/>
<evidence type="ECO:0000256" key="1">
    <source>
        <dbReference type="SAM" id="MobiDB-lite"/>
    </source>
</evidence>
<proteinExistence type="predicted"/>
<dbReference type="EMBL" id="CH408077">
    <property type="protein sequence ID" value="EEQ37940.1"/>
    <property type="molecule type" value="Genomic_DNA"/>
</dbReference>
<dbReference type="Proteomes" id="UP000007703">
    <property type="component" value="Unassembled WGS sequence"/>
</dbReference>